<dbReference type="AlphaFoldDB" id="A0A0R0IDU8"/>
<evidence type="ECO:0000256" key="1">
    <source>
        <dbReference type="SAM" id="MobiDB-lite"/>
    </source>
</evidence>
<accession>A0A0R0IDU8</accession>
<sequence length="92" mass="10568">MCQSAKLYKKHNQTILLYSGKVGNVTITKTLAVVFELRTLQTHARQRSIRPQTQFKNFEKHRRMGQGHTSHFTKRAATKPTNATTPLSIFQL</sequence>
<feature type="compositionally biased region" description="Basic residues" evidence="1">
    <location>
        <begin position="59"/>
        <end position="77"/>
    </location>
</feature>
<feature type="compositionally biased region" description="Polar residues" evidence="1">
    <location>
        <begin position="79"/>
        <end position="92"/>
    </location>
</feature>
<dbReference type="Proteomes" id="UP000008827">
    <property type="component" value="Chromosome 9"/>
</dbReference>
<name>A0A0R0IDU8_SOYBN</name>
<protein>
    <submittedName>
        <fullName evidence="2 3">Uncharacterized protein</fullName>
    </submittedName>
</protein>
<organism evidence="2">
    <name type="scientific">Glycine max</name>
    <name type="common">Soybean</name>
    <name type="synonym">Glycine hispida</name>
    <dbReference type="NCBI Taxonomy" id="3847"/>
    <lineage>
        <taxon>Eukaryota</taxon>
        <taxon>Viridiplantae</taxon>
        <taxon>Streptophyta</taxon>
        <taxon>Embryophyta</taxon>
        <taxon>Tracheophyta</taxon>
        <taxon>Spermatophyta</taxon>
        <taxon>Magnoliopsida</taxon>
        <taxon>eudicotyledons</taxon>
        <taxon>Gunneridae</taxon>
        <taxon>Pentapetalae</taxon>
        <taxon>rosids</taxon>
        <taxon>fabids</taxon>
        <taxon>Fabales</taxon>
        <taxon>Fabaceae</taxon>
        <taxon>Papilionoideae</taxon>
        <taxon>50 kb inversion clade</taxon>
        <taxon>NPAAA clade</taxon>
        <taxon>indigoferoid/millettioid clade</taxon>
        <taxon>Phaseoleae</taxon>
        <taxon>Glycine</taxon>
        <taxon>Glycine subgen. Soja</taxon>
    </lineage>
</organism>
<evidence type="ECO:0000313" key="4">
    <source>
        <dbReference type="Proteomes" id="UP000008827"/>
    </source>
</evidence>
<dbReference type="Gramene" id="KRH40576">
    <property type="protein sequence ID" value="KRH40576"/>
    <property type="gene ID" value="GLYMA_09G267600"/>
</dbReference>
<gene>
    <name evidence="2" type="ORF">GLYMA_09G267600</name>
</gene>
<dbReference type="EnsemblPlants" id="KRH40576">
    <property type="protein sequence ID" value="KRH40576"/>
    <property type="gene ID" value="GLYMA_09G267600"/>
</dbReference>
<proteinExistence type="predicted"/>
<evidence type="ECO:0000313" key="3">
    <source>
        <dbReference type="EnsemblPlants" id="KRH40576"/>
    </source>
</evidence>
<reference evidence="3" key="2">
    <citation type="submission" date="2018-02" db="UniProtKB">
        <authorList>
            <consortium name="EnsemblPlants"/>
        </authorList>
    </citation>
    <scope>IDENTIFICATION</scope>
    <source>
        <strain evidence="3">Williams 82</strain>
    </source>
</reference>
<dbReference type="InParanoid" id="A0A0R0IDU8"/>
<evidence type="ECO:0000313" key="2">
    <source>
        <dbReference type="EMBL" id="KRH40576.1"/>
    </source>
</evidence>
<reference evidence="2 3" key="1">
    <citation type="journal article" date="2010" name="Nature">
        <title>Genome sequence of the palaeopolyploid soybean.</title>
        <authorList>
            <person name="Schmutz J."/>
            <person name="Cannon S.B."/>
            <person name="Schlueter J."/>
            <person name="Ma J."/>
            <person name="Mitros T."/>
            <person name="Nelson W."/>
            <person name="Hyten D.L."/>
            <person name="Song Q."/>
            <person name="Thelen J.J."/>
            <person name="Cheng J."/>
            <person name="Xu D."/>
            <person name="Hellsten U."/>
            <person name="May G.D."/>
            <person name="Yu Y."/>
            <person name="Sakurai T."/>
            <person name="Umezawa T."/>
            <person name="Bhattacharyya M.K."/>
            <person name="Sandhu D."/>
            <person name="Valliyodan B."/>
            <person name="Lindquist E."/>
            <person name="Peto M."/>
            <person name="Grant D."/>
            <person name="Shu S."/>
            <person name="Goodstein D."/>
            <person name="Barry K."/>
            <person name="Futrell-Griggs M."/>
            <person name="Abernathy B."/>
            <person name="Du J."/>
            <person name="Tian Z."/>
            <person name="Zhu L."/>
            <person name="Gill N."/>
            <person name="Joshi T."/>
            <person name="Libault M."/>
            <person name="Sethuraman A."/>
            <person name="Zhang X.-C."/>
            <person name="Shinozaki K."/>
            <person name="Nguyen H.T."/>
            <person name="Wing R.A."/>
            <person name="Cregan P."/>
            <person name="Specht J."/>
            <person name="Grimwood J."/>
            <person name="Rokhsar D."/>
            <person name="Stacey G."/>
            <person name="Shoemaker R.C."/>
            <person name="Jackson S.A."/>
        </authorList>
    </citation>
    <scope>NUCLEOTIDE SEQUENCE</scope>
    <source>
        <strain evidence="3">cv. Williams 82</strain>
        <tissue evidence="2">Callus</tissue>
    </source>
</reference>
<reference evidence="2" key="3">
    <citation type="submission" date="2018-07" db="EMBL/GenBank/DDBJ databases">
        <title>WGS assembly of Glycine max.</title>
        <authorList>
            <person name="Schmutz J."/>
            <person name="Cannon S."/>
            <person name="Schlueter J."/>
            <person name="Ma J."/>
            <person name="Mitros T."/>
            <person name="Nelson W."/>
            <person name="Hyten D."/>
            <person name="Song Q."/>
            <person name="Thelen J."/>
            <person name="Cheng J."/>
            <person name="Xu D."/>
            <person name="Hellsten U."/>
            <person name="May G."/>
            <person name="Yu Y."/>
            <person name="Sakurai T."/>
            <person name="Umezawa T."/>
            <person name="Bhattacharyya M."/>
            <person name="Sandhu D."/>
            <person name="Valliyodan B."/>
            <person name="Lindquist E."/>
            <person name="Peto M."/>
            <person name="Grant D."/>
            <person name="Shu S."/>
            <person name="Goodstein D."/>
            <person name="Barry K."/>
            <person name="Futrell-Griggs M."/>
            <person name="Abernathy B."/>
            <person name="Du J."/>
            <person name="Tian Z."/>
            <person name="Zhu L."/>
            <person name="Gill N."/>
            <person name="Joshi T."/>
            <person name="Libault M."/>
            <person name="Sethuraman A."/>
            <person name="Zhang X."/>
            <person name="Shinozaki K."/>
            <person name="Nguyen H."/>
            <person name="Wing R."/>
            <person name="Cregan P."/>
            <person name="Specht J."/>
            <person name="Grimwood J."/>
            <person name="Rokhsar D."/>
            <person name="Stacey G."/>
            <person name="Shoemaker R."/>
            <person name="Jackson S."/>
        </authorList>
    </citation>
    <scope>NUCLEOTIDE SEQUENCE</scope>
    <source>
        <tissue evidence="2">Callus</tissue>
    </source>
</reference>
<dbReference type="EMBL" id="CM000842">
    <property type="protein sequence ID" value="KRH40576.1"/>
    <property type="molecule type" value="Genomic_DNA"/>
</dbReference>
<feature type="region of interest" description="Disordered" evidence="1">
    <location>
        <begin position="59"/>
        <end position="92"/>
    </location>
</feature>
<keyword evidence="4" id="KW-1185">Reference proteome</keyword>